<keyword evidence="4" id="KW-0862">Zinc</keyword>
<organism evidence="9 10">
    <name type="scientific">Gadus morhua</name>
    <name type="common">Atlantic cod</name>
    <dbReference type="NCBI Taxonomy" id="8049"/>
    <lineage>
        <taxon>Eukaryota</taxon>
        <taxon>Metazoa</taxon>
        <taxon>Chordata</taxon>
        <taxon>Craniata</taxon>
        <taxon>Vertebrata</taxon>
        <taxon>Euteleostomi</taxon>
        <taxon>Actinopterygii</taxon>
        <taxon>Neopterygii</taxon>
        <taxon>Teleostei</taxon>
        <taxon>Neoteleostei</taxon>
        <taxon>Acanthomorphata</taxon>
        <taxon>Zeiogadaria</taxon>
        <taxon>Gadariae</taxon>
        <taxon>Gadiformes</taxon>
        <taxon>Gadoidei</taxon>
        <taxon>Gadidae</taxon>
        <taxon>Gadus</taxon>
    </lineage>
</organism>
<evidence type="ECO:0000256" key="5">
    <source>
        <dbReference type="ARBA" id="ARBA00023242"/>
    </source>
</evidence>
<accession>A0A8C5FCA5</accession>
<evidence type="ECO:0000256" key="7">
    <source>
        <dbReference type="SAM" id="MobiDB-lite"/>
    </source>
</evidence>
<feature type="domain" description="C2H2-type" evidence="8">
    <location>
        <begin position="837"/>
        <end position="864"/>
    </location>
</feature>
<proteinExistence type="predicted"/>
<keyword evidence="2" id="KW-0677">Repeat</keyword>
<feature type="domain" description="C2H2-type" evidence="8">
    <location>
        <begin position="470"/>
        <end position="497"/>
    </location>
</feature>
<dbReference type="GO" id="GO:0008270">
    <property type="term" value="F:zinc ion binding"/>
    <property type="evidence" value="ECO:0007669"/>
    <property type="project" value="UniProtKB-KW"/>
</dbReference>
<feature type="domain" description="C2H2-type" evidence="8">
    <location>
        <begin position="498"/>
        <end position="525"/>
    </location>
</feature>
<sequence length="891" mass="98540">MKPRTSHATSFRLREAYSIASFAGGRSRGTRHTPRCLDASTPTITSLHIVSFTDDCFLNLVQYKAGLAERLEMESGSVPTLLGSATNLGQQTPDTISIKVEEDIGGGMPAVEDCDAFGDRSTQRSATSESLGVDGPGSSHMSSHSGELKILSVYGKGEGPLAVDGHDTLFTASEVEALNSLSADHSAAKSLERGERLVCHEELSVQQTPDTISIKVEEDIGGGMPAVEDCDAFGDRSTQRGATSESLGVDVPGSSHMSSHSGELKILSVYGEGPLAVDGHDTPFTASEVEALNSLSADHSAAKSLERGERLVCHEELSVQQTPDTFSIKVEEDIGGGMPAVEDSNDIRDLSTQRGDTSESLGVDAPGSHMSSHNGVLRILSVYGQGEGPLAVDGHDALFTTSEPEALSSLSVDCSVAKSLNCSVRLVRLEELTGHQGGRKGWPGVLCGKVFSNNDNMIVHMRTKPDEKPYGCHQCTKSFIGKVHLEIHMRTHTGEKPYKCDECAKCFSQSGHLKSHMRTHTGEKPYKCDQCMKLFSLNCHLKSHMRTHTGEKPYRCDQCMKLFKSKTHLKSHMRTHTGEKPCKPYKCDHCAKCFGQTAALQIHIRTHTGEKPYKCDHCAKRFRQTSQLTGHMRTHTGEKPYKCDHCAKGFGHSSHLKNHMRTHTGEMPYKCDQCTKSFGQTSHLKSHMRTHTGEMPYKCDHCAKSFGQPCHLKSHMRTHTGEMPYKCDHCAKSFGHSSQLKRHMWTHTGEMPYKCDQCAKRFVQTSQLKSHMWTHTGEKPYKCDQCAKRFEQTSTLQIHMRTHTGEKPFKCDQCAKRFRQRGSLNVHMRTHTGEKPYKCDQCTERFIYKACLKSHMKTHTGEKPYRSEQMHDALQSENAPGGPHVLCILST</sequence>
<feature type="domain" description="C2H2-type" evidence="8">
    <location>
        <begin position="809"/>
        <end position="836"/>
    </location>
</feature>
<keyword evidence="5" id="KW-0539">Nucleus</keyword>
<dbReference type="PANTHER" id="PTHR24377">
    <property type="entry name" value="IP01015P-RELATED"/>
    <property type="match status" value="1"/>
</dbReference>
<evidence type="ECO:0000313" key="9">
    <source>
        <dbReference type="Ensembl" id="ENSGMOP00000026155.1"/>
    </source>
</evidence>
<feature type="domain" description="C2H2-type" evidence="8">
    <location>
        <begin position="554"/>
        <end position="581"/>
    </location>
</feature>
<keyword evidence="3 6" id="KW-0863">Zinc-finger</keyword>
<dbReference type="Pfam" id="PF00096">
    <property type="entry name" value="zf-C2H2"/>
    <property type="match status" value="14"/>
</dbReference>
<feature type="domain" description="C2H2-type" evidence="8">
    <location>
        <begin position="526"/>
        <end position="553"/>
    </location>
</feature>
<dbReference type="InterPro" id="IPR050826">
    <property type="entry name" value="Krueppel_C2H2_ZnFinger"/>
</dbReference>
<evidence type="ECO:0000256" key="4">
    <source>
        <dbReference type="ARBA" id="ARBA00022833"/>
    </source>
</evidence>
<dbReference type="SUPFAM" id="SSF57667">
    <property type="entry name" value="beta-beta-alpha zinc fingers"/>
    <property type="match status" value="9"/>
</dbReference>
<dbReference type="PROSITE" id="PS00028">
    <property type="entry name" value="ZINC_FINGER_C2H2_1"/>
    <property type="match status" value="14"/>
</dbReference>
<dbReference type="GO" id="GO:0001227">
    <property type="term" value="F:DNA-binding transcription repressor activity, RNA polymerase II-specific"/>
    <property type="evidence" value="ECO:0007669"/>
    <property type="project" value="TreeGrafter"/>
</dbReference>
<dbReference type="GO" id="GO:0045596">
    <property type="term" value="P:negative regulation of cell differentiation"/>
    <property type="evidence" value="ECO:0007669"/>
    <property type="project" value="UniProtKB-ARBA"/>
</dbReference>
<feature type="domain" description="C2H2-type" evidence="8">
    <location>
        <begin position="781"/>
        <end position="808"/>
    </location>
</feature>
<evidence type="ECO:0000259" key="8">
    <source>
        <dbReference type="PROSITE" id="PS50157"/>
    </source>
</evidence>
<dbReference type="AlphaFoldDB" id="A0A8C5FCA5"/>
<dbReference type="SMART" id="SM00355">
    <property type="entry name" value="ZnF_C2H2"/>
    <property type="match status" value="14"/>
</dbReference>
<evidence type="ECO:0000256" key="6">
    <source>
        <dbReference type="PROSITE-ProRule" id="PRU00042"/>
    </source>
</evidence>
<dbReference type="Gene3D" id="3.30.160.60">
    <property type="entry name" value="Classic Zinc Finger"/>
    <property type="match status" value="15"/>
</dbReference>
<evidence type="ECO:0000313" key="10">
    <source>
        <dbReference type="Proteomes" id="UP000694546"/>
    </source>
</evidence>
<dbReference type="GeneTree" id="ENSGT00940000161979"/>
<feature type="domain" description="C2H2-type" evidence="8">
    <location>
        <begin position="669"/>
        <end position="696"/>
    </location>
</feature>
<feature type="domain" description="C2H2-type" evidence="8">
    <location>
        <begin position="697"/>
        <end position="724"/>
    </location>
</feature>
<dbReference type="InterPro" id="IPR036236">
    <property type="entry name" value="Znf_C2H2_sf"/>
</dbReference>
<feature type="domain" description="C2H2-type" evidence="8">
    <location>
        <begin position="641"/>
        <end position="668"/>
    </location>
</feature>
<reference evidence="9" key="2">
    <citation type="submission" date="2025-09" db="UniProtKB">
        <authorList>
            <consortium name="Ensembl"/>
        </authorList>
    </citation>
    <scope>IDENTIFICATION</scope>
</reference>
<evidence type="ECO:0000256" key="3">
    <source>
        <dbReference type="ARBA" id="ARBA00022771"/>
    </source>
</evidence>
<feature type="region of interest" description="Disordered" evidence="7">
    <location>
        <begin position="235"/>
        <end position="259"/>
    </location>
</feature>
<keyword evidence="10" id="KW-1185">Reference proteome</keyword>
<evidence type="ECO:0000256" key="1">
    <source>
        <dbReference type="ARBA" id="ARBA00022723"/>
    </source>
</evidence>
<reference evidence="9" key="1">
    <citation type="submission" date="2025-08" db="UniProtKB">
        <authorList>
            <consortium name="Ensembl"/>
        </authorList>
    </citation>
    <scope>IDENTIFICATION</scope>
</reference>
<feature type="region of interest" description="Disordered" evidence="7">
    <location>
        <begin position="118"/>
        <end position="144"/>
    </location>
</feature>
<dbReference type="PROSITE" id="PS50157">
    <property type="entry name" value="ZINC_FINGER_C2H2_2"/>
    <property type="match status" value="15"/>
</dbReference>
<dbReference type="GO" id="GO:0000978">
    <property type="term" value="F:RNA polymerase II cis-regulatory region sequence-specific DNA binding"/>
    <property type="evidence" value="ECO:0007669"/>
    <property type="project" value="TreeGrafter"/>
</dbReference>
<keyword evidence="1" id="KW-0479">Metal-binding</keyword>
<dbReference type="Proteomes" id="UP000694546">
    <property type="component" value="Chromosome 7"/>
</dbReference>
<dbReference type="Ensembl" id="ENSGMOT00000053753.1">
    <property type="protein sequence ID" value="ENSGMOP00000026155.1"/>
    <property type="gene ID" value="ENSGMOG00000036825.1"/>
</dbReference>
<evidence type="ECO:0000256" key="2">
    <source>
        <dbReference type="ARBA" id="ARBA00022737"/>
    </source>
</evidence>
<dbReference type="GO" id="GO:0005654">
    <property type="term" value="C:nucleoplasm"/>
    <property type="evidence" value="ECO:0007669"/>
    <property type="project" value="TreeGrafter"/>
</dbReference>
<name>A0A8C5FCA5_GADMO</name>
<feature type="domain" description="C2H2-type" evidence="8">
    <location>
        <begin position="725"/>
        <end position="752"/>
    </location>
</feature>
<feature type="domain" description="C2H2-type" evidence="8">
    <location>
        <begin position="447"/>
        <end position="469"/>
    </location>
</feature>
<dbReference type="InterPro" id="IPR013087">
    <property type="entry name" value="Znf_C2H2_type"/>
</dbReference>
<feature type="domain" description="C2H2-type" evidence="8">
    <location>
        <begin position="585"/>
        <end position="612"/>
    </location>
</feature>
<dbReference type="OMA" id="HIRMSHY"/>
<feature type="domain" description="C2H2-type" evidence="8">
    <location>
        <begin position="753"/>
        <end position="780"/>
    </location>
</feature>
<feature type="domain" description="C2H2-type" evidence="8">
    <location>
        <begin position="613"/>
        <end position="640"/>
    </location>
</feature>
<protein>
    <recommendedName>
        <fullName evidence="8">C2H2-type domain-containing protein</fullName>
    </recommendedName>
</protein>